<evidence type="ECO:0000313" key="1">
    <source>
        <dbReference type="EMBL" id="SBT38999.1"/>
    </source>
</evidence>
<proteinExistence type="predicted"/>
<dbReference type="Proteomes" id="UP000199385">
    <property type="component" value="Chromosome I"/>
</dbReference>
<protein>
    <submittedName>
        <fullName evidence="1">Uncharacterized protein</fullName>
    </submittedName>
</protein>
<keyword evidence="2" id="KW-1185">Reference proteome</keyword>
<dbReference type="RefSeq" id="WP_091657380.1">
    <property type="nucleotide sequence ID" value="NZ_LT594323.1"/>
</dbReference>
<name>A0A1A8Z5B7_9ACTN</name>
<dbReference type="AlphaFoldDB" id="A0A1A8Z5B7"/>
<gene>
    <name evidence="1" type="ORF">GA0070611_0747</name>
</gene>
<evidence type="ECO:0000313" key="2">
    <source>
        <dbReference type="Proteomes" id="UP000199385"/>
    </source>
</evidence>
<dbReference type="EMBL" id="LT594323">
    <property type="protein sequence ID" value="SBT38999.1"/>
    <property type="molecule type" value="Genomic_DNA"/>
</dbReference>
<organism evidence="1 2">
    <name type="scientific">Micromonospora auratinigra</name>
    <dbReference type="NCBI Taxonomy" id="261654"/>
    <lineage>
        <taxon>Bacteria</taxon>
        <taxon>Bacillati</taxon>
        <taxon>Actinomycetota</taxon>
        <taxon>Actinomycetes</taxon>
        <taxon>Micromonosporales</taxon>
        <taxon>Micromonosporaceae</taxon>
        <taxon>Micromonospora</taxon>
    </lineage>
</organism>
<dbReference type="PATRIC" id="fig|261654.4.peg.767"/>
<dbReference type="STRING" id="261654.GA0070611_0747"/>
<reference evidence="2" key="1">
    <citation type="submission" date="2016-06" db="EMBL/GenBank/DDBJ databases">
        <authorList>
            <person name="Varghese N."/>
            <person name="Submissions Spin"/>
        </authorList>
    </citation>
    <scope>NUCLEOTIDE SEQUENCE [LARGE SCALE GENOMIC DNA]</scope>
    <source>
        <strain evidence="2">DSM 44815</strain>
    </source>
</reference>
<sequence>MFLTRVPCRIRRALAVAVVASPAGCAGSDGTETERYADKLQVPGFTQVKAGYSDGARRSYVGPAGTAVPTVTGPGLGRDRGSTDWSYSIFSFLAIGHGSDPGTGRCQVTVFEVEDPQKAVSYLGSALSERQRAQVRAGASRVLQVETLCDAQADR</sequence>
<accession>A0A1A8Z5B7</accession>